<dbReference type="InterPro" id="IPR031664">
    <property type="entry name" value="DUF5085"/>
</dbReference>
<name>A0A081PP26_STRMT</name>
<protein>
    <recommendedName>
        <fullName evidence="3">DUF5085 family protein</fullName>
    </recommendedName>
</protein>
<organism evidence="1 2">
    <name type="scientific">Streptococcus mitis</name>
    <dbReference type="NCBI Taxonomy" id="28037"/>
    <lineage>
        <taxon>Bacteria</taxon>
        <taxon>Bacillati</taxon>
        <taxon>Bacillota</taxon>
        <taxon>Bacilli</taxon>
        <taxon>Lactobacillales</taxon>
        <taxon>Streptococcaceae</taxon>
        <taxon>Streptococcus</taxon>
        <taxon>Streptococcus mitis group</taxon>
    </lineage>
</organism>
<dbReference type="Pfam" id="PF16895">
    <property type="entry name" value="DUF5085"/>
    <property type="match status" value="1"/>
</dbReference>
<evidence type="ECO:0000313" key="2">
    <source>
        <dbReference type="Proteomes" id="UP000028093"/>
    </source>
</evidence>
<gene>
    <name evidence="1" type="ORF">SK1126_1411</name>
</gene>
<sequence>MLFKNVGEYQDIQYRNVISRYYTVSQEEMPDTYNSFLEEVREAGYTLRGPFFYTINSKLEENQDVLMELFIPVEEEYIEDTLPEDFLYHSLFQVLNTVSTRILEPDDESVKEGISFLAGYIYYQGHCELTPPFFFTTISDGKVYTDIKVGVLKETFSGIQSIEEIFGW</sequence>
<evidence type="ECO:0000313" key="1">
    <source>
        <dbReference type="EMBL" id="KEQ32449.1"/>
    </source>
</evidence>
<proteinExistence type="predicted"/>
<reference evidence="1 2" key="1">
    <citation type="submission" date="2014-05" db="EMBL/GenBank/DDBJ databases">
        <authorList>
            <person name="Daugherty S.C."/>
            <person name="Tallon L.J."/>
            <person name="Sadzewicz L."/>
            <person name="Kilian M."/>
            <person name="Tettelin H."/>
        </authorList>
    </citation>
    <scope>NUCLEOTIDE SEQUENCE [LARGE SCALE GENOMIC DNA]</scope>
    <source>
        <strain evidence="1 2">SK1126</strain>
    </source>
</reference>
<evidence type="ECO:0008006" key="3">
    <source>
        <dbReference type="Google" id="ProtNLM"/>
    </source>
</evidence>
<dbReference type="RefSeq" id="WP_023946276.1">
    <property type="nucleotide sequence ID" value="NZ_JPFT01000006.1"/>
</dbReference>
<dbReference type="Proteomes" id="UP000028093">
    <property type="component" value="Unassembled WGS sequence"/>
</dbReference>
<accession>A0A081PP26</accession>
<dbReference type="EMBL" id="JPFT01000006">
    <property type="protein sequence ID" value="KEQ32449.1"/>
    <property type="molecule type" value="Genomic_DNA"/>
</dbReference>
<dbReference type="PATRIC" id="fig|28037.99.peg.1325"/>
<comment type="caution">
    <text evidence="1">The sequence shown here is derived from an EMBL/GenBank/DDBJ whole genome shotgun (WGS) entry which is preliminary data.</text>
</comment>
<dbReference type="AlphaFoldDB" id="A0A081PP26"/>